<evidence type="ECO:0000313" key="1">
    <source>
        <dbReference type="EMBL" id="WIC39740.1"/>
    </source>
</evidence>
<reference evidence="1" key="1">
    <citation type="submission" date="2023-04" db="EMBL/GenBank/DDBJ databases">
        <title>Bacteriophage Phass-1 Discovered in the Human Gut Virome - the Founding Member of the Proposed New Family Phassviridae.</title>
        <authorList>
            <person name="Tikunov A.Y."/>
            <person name="Morozova V.V."/>
            <person name="Chechushkov A.V."/>
            <person name="Tikunova N.V."/>
        </authorList>
    </citation>
    <scope>NUCLEOTIDE SEQUENCE</scope>
</reference>
<protein>
    <submittedName>
        <fullName evidence="1">Uncharacterized protein</fullName>
    </submittedName>
</protein>
<accession>A0AAF0LYF8</accession>
<name>A0AAF0LYF8_9CAUD</name>
<organism evidence="1 2">
    <name type="scientific">Phage Phass-1</name>
    <dbReference type="NCBI Taxonomy" id="3043662"/>
    <lineage>
        <taxon>Viruses</taxon>
        <taxon>Duplodnaviria</taxon>
        <taxon>Heunggongvirae</taxon>
        <taxon>Uroviricota</taxon>
        <taxon>Caudoviricetes</taxon>
        <taxon>Caudoviricetes code 15 clade</taxon>
    </lineage>
</organism>
<dbReference type="EMBL" id="OQ749652">
    <property type="protein sequence ID" value="WIC39740.1"/>
    <property type="molecule type" value="Genomic_DNA"/>
</dbReference>
<evidence type="ECO:0000313" key="2">
    <source>
        <dbReference type="Proteomes" id="UP001237988"/>
    </source>
</evidence>
<sequence length="140" mass="16018">MDEKKAPRKRLTKAELTEVLLKKVSDWIDGGDSPEDAVGKLTDKQYDFLIDQGVDFDNLLLTPEQLKNAQSIMGKQAGRRKGMKYNKKYPKSKQDLFNGIVEYLQGQGAEIMPAERQNFRDLDFTLNGVHYKIVLSNPRK</sequence>
<dbReference type="Proteomes" id="UP001237988">
    <property type="component" value="Segment"/>
</dbReference>
<proteinExistence type="predicted"/>